<keyword evidence="6" id="KW-0472">Membrane</keyword>
<name>A0ABQ6CNP4_9HYPH</name>
<comment type="similarity">
    <text evidence="2">Belongs to the outer membrane factor (OMF) (TC 1.B.17) family.</text>
</comment>
<proteinExistence type="inferred from homology"/>
<evidence type="ECO:0000313" key="9">
    <source>
        <dbReference type="EMBL" id="GLS20339.1"/>
    </source>
</evidence>
<comment type="caution">
    <text evidence="9">The sequence shown here is derived from an EMBL/GenBank/DDBJ whole genome shotgun (WGS) entry which is preliminary data.</text>
</comment>
<protein>
    <submittedName>
        <fullName evidence="9">Channel protein TolC</fullName>
    </submittedName>
</protein>
<dbReference type="PANTHER" id="PTHR30026:SF22">
    <property type="entry name" value="OUTER MEMBRANE EFFLUX PROTEIN"/>
    <property type="match status" value="1"/>
</dbReference>
<keyword evidence="10" id="KW-1185">Reference proteome</keyword>
<evidence type="ECO:0000256" key="1">
    <source>
        <dbReference type="ARBA" id="ARBA00004442"/>
    </source>
</evidence>
<dbReference type="Gene3D" id="1.20.1600.10">
    <property type="entry name" value="Outer membrane efflux proteins (OEP)"/>
    <property type="match status" value="1"/>
</dbReference>
<evidence type="ECO:0000256" key="7">
    <source>
        <dbReference type="ARBA" id="ARBA00023237"/>
    </source>
</evidence>
<dbReference type="InterPro" id="IPR051906">
    <property type="entry name" value="TolC-like"/>
</dbReference>
<evidence type="ECO:0000256" key="5">
    <source>
        <dbReference type="ARBA" id="ARBA00022692"/>
    </source>
</evidence>
<keyword evidence="5" id="KW-0812">Transmembrane</keyword>
<dbReference type="EMBL" id="BSPC01000028">
    <property type="protein sequence ID" value="GLS20339.1"/>
    <property type="molecule type" value="Genomic_DNA"/>
</dbReference>
<evidence type="ECO:0000256" key="2">
    <source>
        <dbReference type="ARBA" id="ARBA00007613"/>
    </source>
</evidence>
<organism evidence="9 10">
    <name type="scientific">Labrys miyagiensis</name>
    <dbReference type="NCBI Taxonomy" id="346912"/>
    <lineage>
        <taxon>Bacteria</taxon>
        <taxon>Pseudomonadati</taxon>
        <taxon>Pseudomonadota</taxon>
        <taxon>Alphaproteobacteria</taxon>
        <taxon>Hyphomicrobiales</taxon>
        <taxon>Xanthobacteraceae</taxon>
        <taxon>Labrys</taxon>
    </lineage>
</organism>
<keyword evidence="3" id="KW-0813">Transport</keyword>
<keyword evidence="7" id="KW-0998">Cell outer membrane</keyword>
<dbReference type="Pfam" id="PF02321">
    <property type="entry name" value="OEP"/>
    <property type="match status" value="2"/>
</dbReference>
<dbReference type="SUPFAM" id="SSF56954">
    <property type="entry name" value="Outer membrane efflux proteins (OEP)"/>
    <property type="match status" value="1"/>
</dbReference>
<dbReference type="InterPro" id="IPR003423">
    <property type="entry name" value="OMP_efflux"/>
</dbReference>
<dbReference type="Proteomes" id="UP001156882">
    <property type="component" value="Unassembled WGS sequence"/>
</dbReference>
<gene>
    <name evidence="9" type="ORF">GCM10007874_33560</name>
</gene>
<accession>A0ABQ6CNP4</accession>
<dbReference type="NCBIfam" id="TIGR01844">
    <property type="entry name" value="type_I_sec_TolC"/>
    <property type="match status" value="1"/>
</dbReference>
<evidence type="ECO:0000313" key="10">
    <source>
        <dbReference type="Proteomes" id="UP001156882"/>
    </source>
</evidence>
<dbReference type="PANTHER" id="PTHR30026">
    <property type="entry name" value="OUTER MEMBRANE PROTEIN TOLC"/>
    <property type="match status" value="1"/>
</dbReference>
<feature type="chain" id="PRO_5045517313" evidence="8">
    <location>
        <begin position="26"/>
        <end position="457"/>
    </location>
</feature>
<comment type="subcellular location">
    <subcellularLocation>
        <location evidence="1">Cell outer membrane</location>
    </subcellularLocation>
</comment>
<dbReference type="InterPro" id="IPR010130">
    <property type="entry name" value="T1SS_OMP_TolC"/>
</dbReference>
<feature type="signal peptide" evidence="8">
    <location>
        <begin position="1"/>
        <end position="25"/>
    </location>
</feature>
<sequence>MKTVSVISLLAASASLVFFINGAQAQSLQSALSQAYTSNPTLNAQRAGARAFDENVPQALGGYRPTINGQANVTAEADTTRVAKFGVGNDTLFPRGVGVTINQPLFDGFRTANSVRSAEAGVLSQRETLRDVEQQTLLAAVTAYMNVLRDAALLNLQKNNVEVLQEQLKQTKDRFNVGEVTRTDVEQANASLAGAQSQEIQAGAQLKSSTAVYRQIIGSQPKRLEPAKPLKILPKSQNTAISAGLANHPSITSALHAVDSAAMQVKVAEGALYPSLSAQGALSQNYDVTGATRIQSSASIGAFLTVPIYEGGVDYSKIRQAKETLGQARINADILRDQVRASVVSAWGNLDAARSEIVANQAAVAAAGVALAGVREEAKVGQRTTFDVLQQQQVLLNARATLIISQRDQVVASYTLLQAVGKLNASALGLKVAKYDPAVHYDQVRDKWIGTDIPDGR</sequence>
<keyword evidence="4" id="KW-1134">Transmembrane beta strand</keyword>
<reference evidence="10" key="1">
    <citation type="journal article" date="2019" name="Int. J. Syst. Evol. Microbiol.">
        <title>The Global Catalogue of Microorganisms (GCM) 10K type strain sequencing project: providing services to taxonomists for standard genome sequencing and annotation.</title>
        <authorList>
            <consortium name="The Broad Institute Genomics Platform"/>
            <consortium name="The Broad Institute Genome Sequencing Center for Infectious Disease"/>
            <person name="Wu L."/>
            <person name="Ma J."/>
        </authorList>
    </citation>
    <scope>NUCLEOTIDE SEQUENCE [LARGE SCALE GENOMIC DNA]</scope>
    <source>
        <strain evidence="10">NBRC 101365</strain>
    </source>
</reference>
<evidence type="ECO:0000256" key="3">
    <source>
        <dbReference type="ARBA" id="ARBA00022448"/>
    </source>
</evidence>
<evidence type="ECO:0000256" key="8">
    <source>
        <dbReference type="SAM" id="SignalP"/>
    </source>
</evidence>
<keyword evidence="8" id="KW-0732">Signal</keyword>
<evidence type="ECO:0000256" key="4">
    <source>
        <dbReference type="ARBA" id="ARBA00022452"/>
    </source>
</evidence>
<evidence type="ECO:0000256" key="6">
    <source>
        <dbReference type="ARBA" id="ARBA00023136"/>
    </source>
</evidence>